<sequence>MAAFLLVHGAFQGGWIWDETARRLRGDGHEVHAPTLTGCGYLAGGLRQGVDLHTFIQDVSDYIFLHDLKDVTLVAHSFSGMICAGAAKRVPHLIRRMVFVDAAIPESNTSFADLGGEAFRVMLDNHRSGGWKVRPWPLPAFGVTGEREQWFSARLRDFPEAAFTTPFPGEFEPDGLPAAFIGCTGTVNAMIQGMAARASGLGWPVLSLDSAHSPMTTHPEELAALLSGFGG</sequence>
<dbReference type="AlphaFoldDB" id="A0A1J5N287"/>
<feature type="domain" description="AB hydrolase-1" evidence="1">
    <location>
        <begin position="4"/>
        <end position="224"/>
    </location>
</feature>
<reference evidence="2 3" key="1">
    <citation type="submission" date="2015-09" db="EMBL/GenBank/DDBJ databases">
        <title>Genome of Desulfovibrio dechloracetivorans BerOc1, a mercury methylating strain isolated from highly hydrocarbons and metals contaminated coastal sediments.</title>
        <authorList>
            <person name="Goni Urriza M."/>
            <person name="Gassie C."/>
            <person name="Bouchez O."/>
            <person name="Klopp C."/>
            <person name="Ranchou-Peyruse A."/>
            <person name="Remy G."/>
        </authorList>
    </citation>
    <scope>NUCLEOTIDE SEQUENCE [LARGE SCALE GENOMIC DNA]</scope>
    <source>
        <strain evidence="2 3">BerOc1</strain>
    </source>
</reference>
<dbReference type="GO" id="GO:0009696">
    <property type="term" value="P:salicylic acid metabolic process"/>
    <property type="evidence" value="ECO:0007669"/>
    <property type="project" value="TreeGrafter"/>
</dbReference>
<dbReference type="PANTHER" id="PTHR10992">
    <property type="entry name" value="METHYLESTERASE FAMILY MEMBER"/>
    <property type="match status" value="1"/>
</dbReference>
<gene>
    <name evidence="2" type="ORF">BerOc1_00845</name>
</gene>
<name>A0A1J5N287_9BACT</name>
<dbReference type="RefSeq" id="WP_071544429.1">
    <property type="nucleotide sequence ID" value="NZ_LKAQ01000001.1"/>
</dbReference>
<dbReference type="EMBL" id="LKAQ01000001">
    <property type="protein sequence ID" value="OIQ52370.1"/>
    <property type="molecule type" value="Genomic_DNA"/>
</dbReference>
<dbReference type="SUPFAM" id="SSF53474">
    <property type="entry name" value="alpha/beta-Hydrolases"/>
    <property type="match status" value="1"/>
</dbReference>
<dbReference type="Gene3D" id="3.40.50.1820">
    <property type="entry name" value="alpha/beta hydrolase"/>
    <property type="match status" value="1"/>
</dbReference>
<dbReference type="PANTHER" id="PTHR10992:SF1032">
    <property type="entry name" value="METHYLESTERASE 17"/>
    <property type="match status" value="1"/>
</dbReference>
<dbReference type="InterPro" id="IPR029058">
    <property type="entry name" value="AB_hydrolase_fold"/>
</dbReference>
<dbReference type="GO" id="GO:0009694">
    <property type="term" value="P:jasmonic acid metabolic process"/>
    <property type="evidence" value="ECO:0007669"/>
    <property type="project" value="TreeGrafter"/>
</dbReference>
<comment type="caution">
    <text evidence="2">The sequence shown here is derived from an EMBL/GenBank/DDBJ whole genome shotgun (WGS) entry which is preliminary data.</text>
</comment>
<keyword evidence="2" id="KW-0378">Hydrolase</keyword>
<dbReference type="GO" id="GO:0080030">
    <property type="term" value="F:methyl indole-3-acetate esterase activity"/>
    <property type="evidence" value="ECO:0007669"/>
    <property type="project" value="TreeGrafter"/>
</dbReference>
<keyword evidence="3" id="KW-1185">Reference proteome</keyword>
<organism evidence="2 3">
    <name type="scientific">Pseudodesulfovibrio hydrargyri</name>
    <dbReference type="NCBI Taxonomy" id="2125990"/>
    <lineage>
        <taxon>Bacteria</taxon>
        <taxon>Pseudomonadati</taxon>
        <taxon>Thermodesulfobacteriota</taxon>
        <taxon>Desulfovibrionia</taxon>
        <taxon>Desulfovibrionales</taxon>
        <taxon>Desulfovibrionaceae</taxon>
    </lineage>
</organism>
<protein>
    <submittedName>
        <fullName evidence="2">Alpha/beta hydrolase family protein</fullName>
    </submittedName>
</protein>
<dbReference type="Proteomes" id="UP000181901">
    <property type="component" value="Unassembled WGS sequence"/>
</dbReference>
<accession>A0A1J5N287</accession>
<evidence type="ECO:0000259" key="1">
    <source>
        <dbReference type="Pfam" id="PF12697"/>
    </source>
</evidence>
<proteinExistence type="predicted"/>
<dbReference type="Pfam" id="PF12697">
    <property type="entry name" value="Abhydrolase_6"/>
    <property type="match status" value="1"/>
</dbReference>
<dbReference type="InterPro" id="IPR000073">
    <property type="entry name" value="AB_hydrolase_1"/>
</dbReference>
<evidence type="ECO:0000313" key="3">
    <source>
        <dbReference type="Proteomes" id="UP000181901"/>
    </source>
</evidence>
<dbReference type="GO" id="GO:0080032">
    <property type="term" value="F:methyl jasmonate esterase activity"/>
    <property type="evidence" value="ECO:0007669"/>
    <property type="project" value="TreeGrafter"/>
</dbReference>
<dbReference type="InterPro" id="IPR045889">
    <property type="entry name" value="MES/HNL"/>
</dbReference>
<dbReference type="GO" id="GO:0080031">
    <property type="term" value="F:methyl salicylate esterase activity"/>
    <property type="evidence" value="ECO:0007669"/>
    <property type="project" value="TreeGrafter"/>
</dbReference>
<evidence type="ECO:0000313" key="2">
    <source>
        <dbReference type="EMBL" id="OIQ52370.1"/>
    </source>
</evidence>